<protein>
    <submittedName>
        <fullName evidence="5">Uncharacterized protein</fullName>
    </submittedName>
</protein>
<keyword evidence="3" id="KW-0539">Nucleus</keyword>
<feature type="coiled-coil region" evidence="4">
    <location>
        <begin position="268"/>
        <end position="295"/>
    </location>
</feature>
<dbReference type="EMBL" id="LUCM01011179">
    <property type="protein sequence ID" value="KAA0184321.1"/>
    <property type="molecule type" value="Genomic_DNA"/>
</dbReference>
<gene>
    <name evidence="5" type="ORF">FBUS_10890</name>
</gene>
<accession>A0A8E0VCS1</accession>
<comment type="similarity">
    <text evidence="2">Belongs to the NRDE2 family.</text>
</comment>
<keyword evidence="6" id="KW-1185">Reference proteome</keyword>
<keyword evidence="4" id="KW-0175">Coiled coil</keyword>
<comment type="subcellular location">
    <subcellularLocation>
        <location evidence="1">Nucleus</location>
    </subcellularLocation>
</comment>
<evidence type="ECO:0000256" key="1">
    <source>
        <dbReference type="ARBA" id="ARBA00004123"/>
    </source>
</evidence>
<dbReference type="GO" id="GO:1902369">
    <property type="term" value="P:negative regulation of RNA catabolic process"/>
    <property type="evidence" value="ECO:0007669"/>
    <property type="project" value="TreeGrafter"/>
</dbReference>
<reference evidence="5" key="1">
    <citation type="submission" date="2019-05" db="EMBL/GenBank/DDBJ databases">
        <title>Annotation for the trematode Fasciolopsis buski.</title>
        <authorList>
            <person name="Choi Y.-J."/>
        </authorList>
    </citation>
    <scope>NUCLEOTIDE SEQUENCE</scope>
    <source>
        <strain evidence="5">HT</strain>
        <tissue evidence="5">Whole worm</tissue>
    </source>
</reference>
<evidence type="ECO:0000313" key="6">
    <source>
        <dbReference type="Proteomes" id="UP000728185"/>
    </source>
</evidence>
<dbReference type="AlphaFoldDB" id="A0A8E0VCS1"/>
<dbReference type="GO" id="GO:0071013">
    <property type="term" value="C:catalytic step 2 spliceosome"/>
    <property type="evidence" value="ECO:0007669"/>
    <property type="project" value="TreeGrafter"/>
</dbReference>
<evidence type="ECO:0000256" key="3">
    <source>
        <dbReference type="ARBA" id="ARBA00023242"/>
    </source>
</evidence>
<comment type="caution">
    <text evidence="5">The sequence shown here is derived from an EMBL/GenBank/DDBJ whole genome shotgun (WGS) entry which is preliminary data.</text>
</comment>
<name>A0A8E0VCS1_9TREM</name>
<dbReference type="InterPro" id="IPR011990">
    <property type="entry name" value="TPR-like_helical_dom_sf"/>
</dbReference>
<dbReference type="PANTHER" id="PTHR13471">
    <property type="entry name" value="TETRATRICOPEPTIDE-LIKE HELICAL"/>
    <property type="match status" value="1"/>
</dbReference>
<sequence>MILLSDQSWLISSTYTDRTPAPSRGISCSLHHPFICLFSDSTVLPEKGVDFSLSKRLHTRQQSRAKTVKPGKNDVFPGDVPSLVLDDVFFVDRSANREIYRHGCIYEKQVATFKQNNKCKILGFENLRPCDLFDTARPSLKNRVKKFRYFSKFNRSFLLKPPVQMPNTATETNTELFMSVSDSIPVLHSNTEEVLTTCEALNRAVYDKPNDLKSWLNLLELHGKEASFLHLSEGSTTCGTDLKLSDRLVVIRKQLAVAERALSVNPGCLNLKILMLRLEEMIVDLEAKGAGLQSEQATQPDRLDREWAQLVFTYPQMVSVWRGYLCYLMGRCGESNVNITQSLSGGHFAKVDAVYKRALSKLSGIISGRILSHRPMAQTAEQTIDLLADYCLWLVQSGYTEKALAIWQAVVEFNCFRPAELDSVPLEQSMLEMELFWNSGAPRFGQPGSEHWRGWYRSRGKRACDYSSSGENDKKLKERKSKKVKSSVFMLEEITADLGREEVSSKWSSVVEELKCEFLDYIISV</sequence>
<evidence type="ECO:0000313" key="5">
    <source>
        <dbReference type="EMBL" id="KAA0184321.1"/>
    </source>
</evidence>
<dbReference type="Pfam" id="PF08424">
    <property type="entry name" value="NRDE-2"/>
    <property type="match status" value="1"/>
</dbReference>
<dbReference type="Proteomes" id="UP000728185">
    <property type="component" value="Unassembled WGS sequence"/>
</dbReference>
<dbReference type="InterPro" id="IPR013633">
    <property type="entry name" value="NRDE-2"/>
</dbReference>
<dbReference type="PANTHER" id="PTHR13471:SF0">
    <property type="entry name" value="NUCLEAR EXOSOME REGULATOR NRDE2"/>
    <property type="match status" value="1"/>
</dbReference>
<evidence type="ECO:0000256" key="2">
    <source>
        <dbReference type="ARBA" id="ARBA00009265"/>
    </source>
</evidence>
<dbReference type="GO" id="GO:0031048">
    <property type="term" value="P:regulatory ncRNA-mediated heterochromatin formation"/>
    <property type="evidence" value="ECO:0007669"/>
    <property type="project" value="TreeGrafter"/>
</dbReference>
<dbReference type="OrthoDB" id="297219at2759"/>
<dbReference type="Gene3D" id="1.25.40.10">
    <property type="entry name" value="Tetratricopeptide repeat domain"/>
    <property type="match status" value="1"/>
</dbReference>
<evidence type="ECO:0000256" key="4">
    <source>
        <dbReference type="SAM" id="Coils"/>
    </source>
</evidence>
<organism evidence="5 6">
    <name type="scientific">Fasciolopsis buskii</name>
    <dbReference type="NCBI Taxonomy" id="27845"/>
    <lineage>
        <taxon>Eukaryota</taxon>
        <taxon>Metazoa</taxon>
        <taxon>Spiralia</taxon>
        <taxon>Lophotrochozoa</taxon>
        <taxon>Platyhelminthes</taxon>
        <taxon>Trematoda</taxon>
        <taxon>Digenea</taxon>
        <taxon>Plagiorchiida</taxon>
        <taxon>Echinostomata</taxon>
        <taxon>Echinostomatoidea</taxon>
        <taxon>Fasciolidae</taxon>
        <taxon>Fasciolopsis</taxon>
    </lineage>
</organism>
<proteinExistence type="inferred from homology"/>